<proteinExistence type="inferred from homology"/>
<dbReference type="KEGG" id="blag:BLTE_13670"/>
<dbReference type="SUPFAM" id="SSF52096">
    <property type="entry name" value="ClpP/crotonase"/>
    <property type="match status" value="1"/>
</dbReference>
<dbReference type="Proteomes" id="UP000266934">
    <property type="component" value="Chromosome"/>
</dbReference>
<reference evidence="3 4" key="1">
    <citation type="submission" date="2018-08" db="EMBL/GenBank/DDBJ databases">
        <title>Complete genome sequencing of Blastochloris tepida GI.</title>
        <authorList>
            <person name="Tsukatani Y."/>
            <person name="Mori H."/>
        </authorList>
    </citation>
    <scope>NUCLEOTIDE SEQUENCE [LARGE SCALE GENOMIC DNA]</scope>
    <source>
        <strain evidence="3 4">GI</strain>
    </source>
</reference>
<evidence type="ECO:0000313" key="4">
    <source>
        <dbReference type="Proteomes" id="UP000266934"/>
    </source>
</evidence>
<dbReference type="PANTHER" id="PTHR11941">
    <property type="entry name" value="ENOYL-COA HYDRATASE-RELATED"/>
    <property type="match status" value="1"/>
</dbReference>
<comment type="similarity">
    <text evidence="1">Belongs to the enoyl-CoA hydratase/isomerase family.</text>
</comment>
<dbReference type="Gene3D" id="3.90.226.10">
    <property type="entry name" value="2-enoyl-CoA Hydratase, Chain A, domain 1"/>
    <property type="match status" value="1"/>
</dbReference>
<organism evidence="3 4">
    <name type="scientific">Blastochloris tepida</name>
    <dbReference type="NCBI Taxonomy" id="2233851"/>
    <lineage>
        <taxon>Bacteria</taxon>
        <taxon>Pseudomonadati</taxon>
        <taxon>Pseudomonadota</taxon>
        <taxon>Alphaproteobacteria</taxon>
        <taxon>Hyphomicrobiales</taxon>
        <taxon>Blastochloridaceae</taxon>
        <taxon>Blastochloris</taxon>
    </lineage>
</organism>
<dbReference type="PANTHER" id="PTHR11941:SF54">
    <property type="entry name" value="ENOYL-COA HYDRATASE, MITOCHONDRIAL"/>
    <property type="match status" value="1"/>
</dbReference>
<dbReference type="Gene3D" id="1.10.12.10">
    <property type="entry name" value="Lyase 2-enoyl-coa Hydratase, Chain A, domain 2"/>
    <property type="match status" value="1"/>
</dbReference>
<dbReference type="GO" id="GO:0016829">
    <property type="term" value="F:lyase activity"/>
    <property type="evidence" value="ECO:0007669"/>
    <property type="project" value="UniProtKB-KW"/>
</dbReference>
<keyword evidence="4" id="KW-1185">Reference proteome</keyword>
<dbReference type="InterPro" id="IPR001753">
    <property type="entry name" value="Enoyl-CoA_hydra/iso"/>
</dbReference>
<protein>
    <submittedName>
        <fullName evidence="3">Enoyl-CoA hydratase</fullName>
    </submittedName>
</protein>
<evidence type="ECO:0000256" key="2">
    <source>
        <dbReference type="ARBA" id="ARBA00023239"/>
    </source>
</evidence>
<dbReference type="RefSeq" id="WP_126398738.1">
    <property type="nucleotide sequence ID" value="NZ_AP018907.1"/>
</dbReference>
<gene>
    <name evidence="3" type="ORF">BLTE_13670</name>
</gene>
<dbReference type="Pfam" id="PF00378">
    <property type="entry name" value="ECH_1"/>
    <property type="match status" value="1"/>
</dbReference>
<sequence>MANTLPSPTDKLTARIEGHIGWLVIDNPARRNALTLAMWQAVPQLVAAFDAHPDVRVIVVRGAGDGPFASGADISEFETVRATAAGARAYEAANAEAFAGLSRAAKPTVAMIRSFCLGGGLGLAIAADLRIAGDSAEFGIPAGRLGVGYPPDAMAQVVAALGPMRAKELFFTARRIKAPEALQAGLLTRVVADDTLEAEVRQLAESIAANAPLTLQAAKAAINASAGLDDRGPAALRTLADACFDSADYAEGRTAFLEKRAPQFRGA</sequence>
<keyword evidence="2" id="KW-0456">Lyase</keyword>
<dbReference type="EMBL" id="AP018907">
    <property type="protein sequence ID" value="BBF92682.1"/>
    <property type="molecule type" value="Genomic_DNA"/>
</dbReference>
<dbReference type="NCBIfam" id="NF004781">
    <property type="entry name" value="PRK06127.1"/>
    <property type="match status" value="1"/>
</dbReference>
<dbReference type="CDD" id="cd06558">
    <property type="entry name" value="crotonase-like"/>
    <property type="match status" value="1"/>
</dbReference>
<dbReference type="OrthoDB" id="9795727at2"/>
<dbReference type="AlphaFoldDB" id="A0A348FZE9"/>
<dbReference type="InterPro" id="IPR029045">
    <property type="entry name" value="ClpP/crotonase-like_dom_sf"/>
</dbReference>
<dbReference type="InterPro" id="IPR014748">
    <property type="entry name" value="Enoyl-CoA_hydra_C"/>
</dbReference>
<dbReference type="GO" id="GO:0006635">
    <property type="term" value="P:fatty acid beta-oxidation"/>
    <property type="evidence" value="ECO:0007669"/>
    <property type="project" value="TreeGrafter"/>
</dbReference>
<accession>A0A348FZE9</accession>
<name>A0A348FZE9_9HYPH</name>
<evidence type="ECO:0000256" key="1">
    <source>
        <dbReference type="ARBA" id="ARBA00005254"/>
    </source>
</evidence>
<evidence type="ECO:0000313" key="3">
    <source>
        <dbReference type="EMBL" id="BBF92682.1"/>
    </source>
</evidence>